<dbReference type="AlphaFoldDB" id="A0A6C0HZN0"/>
<dbReference type="PROSITE" id="PS00950">
    <property type="entry name" value="BACTERIAL_OPSIN_1"/>
    <property type="match status" value="1"/>
</dbReference>
<dbReference type="GO" id="GO:0007602">
    <property type="term" value="P:phototransduction"/>
    <property type="evidence" value="ECO:0007669"/>
    <property type="project" value="UniProtKB-KW"/>
</dbReference>
<keyword evidence="9 11" id="KW-0472">Membrane</keyword>
<sequence length="247" mass="28411">MSAAETIKGLNPIVGDEKSKEEKRVNPVQYYIKFSFSITYIFLLTTATITFIEAMRTNIPKVRHVLNLETAISVIAGYFYSIFLDKIATYEKEDRKIDWSDISLTRYIDWSMTTPLMLLVLLLVLSQNIGKSITFSLYLSVVALNFAMLYFGYLGESKVIEKWIACIIGFIAFSYMMFMIYGEFILPKSNYANKILFGIFVSIWSFYGIFYMASENYKNIGMNVLDCLAKCCFGLGLWAYYSKILVL</sequence>
<feature type="transmembrane region" description="Helical" evidence="11">
    <location>
        <begin position="194"/>
        <end position="214"/>
    </location>
</feature>
<dbReference type="GO" id="GO:0016020">
    <property type="term" value="C:membrane"/>
    <property type="evidence" value="ECO:0007669"/>
    <property type="project" value="UniProtKB-SubCell"/>
</dbReference>
<evidence type="ECO:0000256" key="6">
    <source>
        <dbReference type="ARBA" id="ARBA00022925"/>
    </source>
</evidence>
<feature type="transmembrane region" description="Helical" evidence="11">
    <location>
        <begin position="30"/>
        <end position="52"/>
    </location>
</feature>
<dbReference type="GO" id="GO:0005216">
    <property type="term" value="F:monoatomic ion channel activity"/>
    <property type="evidence" value="ECO:0007669"/>
    <property type="project" value="InterPro"/>
</dbReference>
<evidence type="ECO:0000256" key="2">
    <source>
        <dbReference type="ARBA" id="ARBA00008130"/>
    </source>
</evidence>
<evidence type="ECO:0000256" key="9">
    <source>
        <dbReference type="ARBA" id="ARBA00023136"/>
    </source>
</evidence>
<evidence type="ECO:0008006" key="13">
    <source>
        <dbReference type="Google" id="ProtNLM"/>
    </source>
</evidence>
<dbReference type="PRINTS" id="PR00251">
    <property type="entry name" value="BACTRLOPSIN"/>
</dbReference>
<feature type="transmembrane region" description="Helical" evidence="11">
    <location>
        <begin position="64"/>
        <end position="84"/>
    </location>
</feature>
<keyword evidence="6" id="KW-0681">Retinal protein</keyword>
<name>A0A6C0HZN0_9ZZZZ</name>
<dbReference type="InterPro" id="IPR018229">
    <property type="entry name" value="Rhodopsin_retinal_BS"/>
</dbReference>
<dbReference type="InterPro" id="IPR001425">
    <property type="entry name" value="Arc/bac/fun_rhodopsins"/>
</dbReference>
<keyword evidence="8" id="KW-0157">Chromophore</keyword>
<feature type="transmembrane region" description="Helical" evidence="11">
    <location>
        <begin position="220"/>
        <end position="241"/>
    </location>
</feature>
<accession>A0A6C0HZN0</accession>
<feature type="transmembrane region" description="Helical" evidence="11">
    <location>
        <begin position="160"/>
        <end position="182"/>
    </location>
</feature>
<keyword evidence="5 11" id="KW-0812">Transmembrane</keyword>
<dbReference type="Gene3D" id="1.20.1070.10">
    <property type="entry name" value="Rhodopsin 7-helix transmembrane proteins"/>
    <property type="match status" value="1"/>
</dbReference>
<evidence type="ECO:0000256" key="10">
    <source>
        <dbReference type="ARBA" id="ARBA00023170"/>
    </source>
</evidence>
<dbReference type="EMBL" id="MN740057">
    <property type="protein sequence ID" value="QHT85982.1"/>
    <property type="molecule type" value="Genomic_DNA"/>
</dbReference>
<dbReference type="SUPFAM" id="SSF81321">
    <property type="entry name" value="Family A G protein-coupled receptor-like"/>
    <property type="match status" value="1"/>
</dbReference>
<feature type="transmembrane region" description="Helical" evidence="11">
    <location>
        <begin position="137"/>
        <end position="154"/>
    </location>
</feature>
<comment type="subcellular location">
    <subcellularLocation>
        <location evidence="1">Membrane</location>
        <topology evidence="1">Multi-pass membrane protein</topology>
    </subcellularLocation>
</comment>
<evidence type="ECO:0000256" key="3">
    <source>
        <dbReference type="ARBA" id="ARBA00022543"/>
    </source>
</evidence>
<keyword evidence="3" id="KW-0600">Photoreceptor protein</keyword>
<evidence type="ECO:0000256" key="11">
    <source>
        <dbReference type="SAM" id="Phobius"/>
    </source>
</evidence>
<dbReference type="SMART" id="SM01021">
    <property type="entry name" value="Bac_rhodopsin"/>
    <property type="match status" value="1"/>
</dbReference>
<evidence type="ECO:0000256" key="4">
    <source>
        <dbReference type="ARBA" id="ARBA00022606"/>
    </source>
</evidence>
<evidence type="ECO:0000256" key="7">
    <source>
        <dbReference type="ARBA" id="ARBA00022989"/>
    </source>
</evidence>
<dbReference type="GO" id="GO:0009881">
    <property type="term" value="F:photoreceptor activity"/>
    <property type="evidence" value="ECO:0007669"/>
    <property type="project" value="UniProtKB-KW"/>
</dbReference>
<evidence type="ECO:0000256" key="5">
    <source>
        <dbReference type="ARBA" id="ARBA00022692"/>
    </source>
</evidence>
<dbReference type="Pfam" id="PF01036">
    <property type="entry name" value="Bac_rhodopsin"/>
    <property type="match status" value="1"/>
</dbReference>
<evidence type="ECO:0000313" key="12">
    <source>
        <dbReference type="EMBL" id="QHT85982.1"/>
    </source>
</evidence>
<keyword evidence="4" id="KW-0716">Sensory transduction</keyword>
<comment type="similarity">
    <text evidence="2">Belongs to the archaeal/bacterial/fungal opsin family.</text>
</comment>
<organism evidence="12">
    <name type="scientific">viral metagenome</name>
    <dbReference type="NCBI Taxonomy" id="1070528"/>
    <lineage>
        <taxon>unclassified sequences</taxon>
        <taxon>metagenomes</taxon>
        <taxon>organismal metagenomes</taxon>
    </lineage>
</organism>
<keyword evidence="7 11" id="KW-1133">Transmembrane helix</keyword>
<reference evidence="12" key="1">
    <citation type="journal article" date="2020" name="Nature">
        <title>Giant virus diversity and host interactions through global metagenomics.</title>
        <authorList>
            <person name="Schulz F."/>
            <person name="Roux S."/>
            <person name="Paez-Espino D."/>
            <person name="Jungbluth S."/>
            <person name="Walsh D.A."/>
            <person name="Denef V.J."/>
            <person name="McMahon K.D."/>
            <person name="Konstantinidis K.T."/>
            <person name="Eloe-Fadrosh E.A."/>
            <person name="Kyrpides N.C."/>
            <person name="Woyke T."/>
        </authorList>
    </citation>
    <scope>NUCLEOTIDE SEQUENCE</scope>
    <source>
        <strain evidence="12">GVMAG-M-3300023184-184</strain>
    </source>
</reference>
<evidence type="ECO:0000256" key="1">
    <source>
        <dbReference type="ARBA" id="ARBA00004141"/>
    </source>
</evidence>
<protein>
    <recommendedName>
        <fullName evidence="13">Bacteriorhodopsin-like protein</fullName>
    </recommendedName>
</protein>
<evidence type="ECO:0000256" key="8">
    <source>
        <dbReference type="ARBA" id="ARBA00022991"/>
    </source>
</evidence>
<keyword evidence="10" id="KW-0675">Receptor</keyword>
<proteinExistence type="inferred from homology"/>
<feature type="transmembrane region" description="Helical" evidence="11">
    <location>
        <begin position="104"/>
        <end position="125"/>
    </location>
</feature>